<name>A0ABV1GGN6_9FIRM</name>
<evidence type="ECO:0008006" key="4">
    <source>
        <dbReference type="Google" id="ProtNLM"/>
    </source>
</evidence>
<organism evidence="2 3">
    <name type="scientific">Ruthenibacterium intestinale</name>
    <dbReference type="NCBI Taxonomy" id="3133163"/>
    <lineage>
        <taxon>Bacteria</taxon>
        <taxon>Bacillati</taxon>
        <taxon>Bacillota</taxon>
        <taxon>Clostridia</taxon>
        <taxon>Eubacteriales</taxon>
        <taxon>Oscillospiraceae</taxon>
        <taxon>Ruthenibacterium</taxon>
    </lineage>
</organism>
<evidence type="ECO:0000313" key="2">
    <source>
        <dbReference type="EMBL" id="MEQ2521022.1"/>
    </source>
</evidence>
<sequence>MKQASISLILKTVIVLLGVFAFCGFGAYADGVLNLAMLATPGCLLMAWGLYHLDESFFAARHKRYKVVDRNIRMAAGSSGPMRAA</sequence>
<reference evidence="2 3" key="1">
    <citation type="submission" date="2024-03" db="EMBL/GenBank/DDBJ databases">
        <title>Human intestinal bacterial collection.</title>
        <authorList>
            <person name="Pauvert C."/>
            <person name="Hitch T.C.A."/>
            <person name="Clavel T."/>
        </authorList>
    </citation>
    <scope>NUCLEOTIDE SEQUENCE [LARGE SCALE GENOMIC DNA]</scope>
    <source>
        <strain evidence="2 3">CLA-JM-H11</strain>
    </source>
</reference>
<evidence type="ECO:0000256" key="1">
    <source>
        <dbReference type="SAM" id="Phobius"/>
    </source>
</evidence>
<keyword evidence="1" id="KW-1133">Transmembrane helix</keyword>
<dbReference type="RefSeq" id="WP_349216563.1">
    <property type="nucleotide sequence ID" value="NZ_JBBMFA010000101.1"/>
</dbReference>
<keyword evidence="1" id="KW-0472">Membrane</keyword>
<protein>
    <recommendedName>
        <fullName evidence="4">DUF2933 domain-containing protein</fullName>
    </recommendedName>
</protein>
<keyword evidence="3" id="KW-1185">Reference proteome</keyword>
<keyword evidence="1" id="KW-0812">Transmembrane</keyword>
<gene>
    <name evidence="2" type="ORF">WMO24_11360</name>
</gene>
<dbReference type="EMBL" id="JBBMFA010000101">
    <property type="protein sequence ID" value="MEQ2521022.1"/>
    <property type="molecule type" value="Genomic_DNA"/>
</dbReference>
<feature type="transmembrane region" description="Helical" evidence="1">
    <location>
        <begin position="12"/>
        <end position="29"/>
    </location>
</feature>
<evidence type="ECO:0000313" key="3">
    <source>
        <dbReference type="Proteomes" id="UP001477672"/>
    </source>
</evidence>
<proteinExistence type="predicted"/>
<comment type="caution">
    <text evidence="2">The sequence shown here is derived from an EMBL/GenBank/DDBJ whole genome shotgun (WGS) entry which is preliminary data.</text>
</comment>
<accession>A0ABV1GGN6</accession>
<dbReference type="Proteomes" id="UP001477672">
    <property type="component" value="Unassembled WGS sequence"/>
</dbReference>
<feature type="transmembrane region" description="Helical" evidence="1">
    <location>
        <begin position="35"/>
        <end position="53"/>
    </location>
</feature>